<dbReference type="AlphaFoldDB" id="E1IFY3"/>
<dbReference type="HOGENOM" id="CLU_038557_1_0_0"/>
<evidence type="ECO:0000313" key="2">
    <source>
        <dbReference type="EMBL" id="EFO79872.1"/>
    </source>
</evidence>
<dbReference type="InterPro" id="IPR004919">
    <property type="entry name" value="GmrSD_N"/>
</dbReference>
<dbReference type="Pfam" id="PF03235">
    <property type="entry name" value="GmrSD_N"/>
    <property type="match status" value="1"/>
</dbReference>
<accession>E1IFY3</accession>
<dbReference type="STRING" id="765420.OSCT_2247"/>
<gene>
    <name evidence="2" type="ORF">OSCT_2247</name>
</gene>
<dbReference type="eggNOG" id="COG1479">
    <property type="taxonomic scope" value="Bacteria"/>
</dbReference>
<dbReference type="Proteomes" id="UP000054010">
    <property type="component" value="Unassembled WGS sequence"/>
</dbReference>
<sequence>MSTDIQEMTAAEAGLTTQRQLDIALLEMVSRGGEAVVRDLYYAIERYMGGAMLSQQGRDTLRSLISRDAVERGYVYPYDPSIARWQITETGQAYVDSIRDELARAGIAPTKVTSGEILPEGFDTTTFDLGNYPIDSLLIRSEQRTVFDVLRRMERGHFILNPDFQRDFVWDEAKQSKLIESTLMRIPLPVFYLAENDEGKVIVVDGLQRLSTLQRFLNNDLVLRGLGTDSGEPNEYRESQRLNGMRFRDLPAKLQNRIEDTQLILYLIDAKVPERARLDIFDRVNSGVPLSRQQMRNSLYVGPATRWLKEQAQSADFLQATGGSLNSNTMRDREAINRFCAFLLFGVEGYRQSSSDMDGFLARTLKLINTQSPNWISDHLTEPFQRSMRNNYQIFQRHAFRKHTDPNANRNVINIALFDIYSVLMTRYSEEFVAQHAEEFHQRFYLLLRNPDFQVSITNATNGLRQVTERFEAIKNIHADLPADIEVA</sequence>
<protein>
    <recommendedName>
        <fullName evidence="1">GmrSD restriction endonucleases N-terminal domain-containing protein</fullName>
    </recommendedName>
</protein>
<evidence type="ECO:0000313" key="3">
    <source>
        <dbReference type="Proteomes" id="UP000054010"/>
    </source>
</evidence>
<comment type="caution">
    <text evidence="2">The sequence shown here is derived from an EMBL/GenBank/DDBJ whole genome shotgun (WGS) entry which is preliminary data.</text>
</comment>
<name>E1IFY3_9CHLR</name>
<dbReference type="PANTHER" id="PTHR39639">
    <property type="entry name" value="CHROMOSOME 16, WHOLE GENOME SHOTGUN SEQUENCE"/>
    <property type="match status" value="1"/>
</dbReference>
<proteinExistence type="predicted"/>
<feature type="domain" description="GmrSD restriction endonucleases N-terminal" evidence="1">
    <location>
        <begin position="148"/>
        <end position="300"/>
    </location>
</feature>
<reference evidence="2 3" key="1">
    <citation type="journal article" date="2011" name="J. Bacteriol.">
        <title>Draft genome sequence of the anoxygenic filamentous phototrophic bacterium Oscillochloris trichoides subsp. DG-6.</title>
        <authorList>
            <person name="Kuznetsov B.B."/>
            <person name="Ivanovsky R.N."/>
            <person name="Keppen O.I."/>
            <person name="Sukhacheva M.V."/>
            <person name="Bumazhkin B.K."/>
            <person name="Patutina E.O."/>
            <person name="Beletsky A.V."/>
            <person name="Mardanov A.V."/>
            <person name="Baslerov R.V."/>
            <person name="Panteleeva A.N."/>
            <person name="Kolganova T.V."/>
            <person name="Ravin N.V."/>
            <person name="Skryabin K.G."/>
        </authorList>
    </citation>
    <scope>NUCLEOTIDE SEQUENCE [LARGE SCALE GENOMIC DNA]</scope>
    <source>
        <strain evidence="2 3">DG-6</strain>
    </source>
</reference>
<evidence type="ECO:0000259" key="1">
    <source>
        <dbReference type="Pfam" id="PF03235"/>
    </source>
</evidence>
<keyword evidence="3" id="KW-1185">Reference proteome</keyword>
<dbReference type="PANTHER" id="PTHR39639:SF1">
    <property type="entry name" value="DUF262 DOMAIN-CONTAINING PROTEIN"/>
    <property type="match status" value="1"/>
</dbReference>
<dbReference type="EMBL" id="ADVR01000097">
    <property type="protein sequence ID" value="EFO79872.1"/>
    <property type="molecule type" value="Genomic_DNA"/>
</dbReference>
<organism evidence="2 3">
    <name type="scientific">Oscillochloris trichoides DG-6</name>
    <dbReference type="NCBI Taxonomy" id="765420"/>
    <lineage>
        <taxon>Bacteria</taxon>
        <taxon>Bacillati</taxon>
        <taxon>Chloroflexota</taxon>
        <taxon>Chloroflexia</taxon>
        <taxon>Chloroflexales</taxon>
        <taxon>Chloroflexineae</taxon>
        <taxon>Oscillochloridaceae</taxon>
        <taxon>Oscillochloris</taxon>
    </lineage>
</organism>